<dbReference type="PROSITE" id="PS51353">
    <property type="entry name" value="ARSC"/>
    <property type="match status" value="1"/>
</dbReference>
<dbReference type="PANTHER" id="PTHR30041:SF4">
    <property type="entry name" value="ARSENATE REDUCTASE"/>
    <property type="match status" value="1"/>
</dbReference>
<reference evidence="2 3" key="2">
    <citation type="submission" date="2019-08" db="EMBL/GenBank/DDBJ databases">
        <title>Jejuicoccus antrihumi gen. nov., sp. nov., a new member of the family Dermacoccaceae isolated from a cave.</title>
        <authorList>
            <person name="Schumann P."/>
            <person name="Kim I.S."/>
        </authorList>
    </citation>
    <scope>NUCLEOTIDE SEQUENCE [LARGE SCALE GENOMIC DNA]</scope>
    <source>
        <strain evidence="2 3">C5-26</strain>
    </source>
</reference>
<comment type="similarity">
    <text evidence="1">Belongs to the ArsC family.</text>
</comment>
<reference evidence="2 3" key="1">
    <citation type="submission" date="2019-05" db="EMBL/GenBank/DDBJ databases">
        <authorList>
            <person name="Lee S.D."/>
        </authorList>
    </citation>
    <scope>NUCLEOTIDE SEQUENCE [LARGE SCALE GENOMIC DNA]</scope>
    <source>
        <strain evidence="2 3">C5-26</strain>
    </source>
</reference>
<dbReference type="RefSeq" id="WP_146316819.1">
    <property type="nucleotide sequence ID" value="NZ_VCQV01000013.1"/>
</dbReference>
<dbReference type="EMBL" id="VCQV01000013">
    <property type="protein sequence ID" value="TWP36224.1"/>
    <property type="molecule type" value="Genomic_DNA"/>
</dbReference>
<dbReference type="AlphaFoldDB" id="A0A563E2V7"/>
<evidence type="ECO:0000256" key="1">
    <source>
        <dbReference type="PROSITE-ProRule" id="PRU01282"/>
    </source>
</evidence>
<proteinExistence type="inferred from homology"/>
<dbReference type="InterPro" id="IPR006660">
    <property type="entry name" value="Arsenate_reductase-like"/>
</dbReference>
<organism evidence="2 3">
    <name type="scientific">Leekyejoonella antrihumi</name>
    <dbReference type="NCBI Taxonomy" id="1660198"/>
    <lineage>
        <taxon>Bacteria</taxon>
        <taxon>Bacillati</taxon>
        <taxon>Actinomycetota</taxon>
        <taxon>Actinomycetes</taxon>
        <taxon>Micrococcales</taxon>
        <taxon>Dermacoccaceae</taxon>
        <taxon>Leekyejoonella</taxon>
    </lineage>
</organism>
<keyword evidence="3" id="KW-1185">Reference proteome</keyword>
<accession>A0A563E2V7</accession>
<dbReference type="Proteomes" id="UP000320244">
    <property type="component" value="Unassembled WGS sequence"/>
</dbReference>
<dbReference type="SUPFAM" id="SSF52833">
    <property type="entry name" value="Thioredoxin-like"/>
    <property type="match status" value="1"/>
</dbReference>
<name>A0A563E2V7_9MICO</name>
<protein>
    <submittedName>
        <fullName evidence="2">Arsenate reductase family protein</fullName>
    </submittedName>
</protein>
<gene>
    <name evidence="2" type="ORF">FGL98_11040</name>
</gene>
<evidence type="ECO:0000313" key="3">
    <source>
        <dbReference type="Proteomes" id="UP000320244"/>
    </source>
</evidence>
<dbReference type="PANTHER" id="PTHR30041">
    <property type="entry name" value="ARSENATE REDUCTASE"/>
    <property type="match status" value="1"/>
</dbReference>
<comment type="caution">
    <text evidence="2">The sequence shown here is derived from an EMBL/GenBank/DDBJ whole genome shotgun (WGS) entry which is preliminary data.</text>
</comment>
<sequence length="118" mass="12982">MEIWINPRCSKCNAATAALDAAGVDYTVRRYLDDPPSRTELDEVLDRLGLDPWDITRISEPVAKEIGLPTLPRDLAHRDEWVTALAAHPVLIQRPIITADDGTTVIGRDPASLDKVIG</sequence>
<dbReference type="OrthoDB" id="9790554at2"/>
<dbReference type="Pfam" id="PF03960">
    <property type="entry name" value="ArsC"/>
    <property type="match status" value="1"/>
</dbReference>
<evidence type="ECO:0000313" key="2">
    <source>
        <dbReference type="EMBL" id="TWP36224.1"/>
    </source>
</evidence>
<dbReference type="InterPro" id="IPR036249">
    <property type="entry name" value="Thioredoxin-like_sf"/>
</dbReference>
<dbReference type="Gene3D" id="3.40.30.10">
    <property type="entry name" value="Glutaredoxin"/>
    <property type="match status" value="1"/>
</dbReference>